<dbReference type="Gramene" id="Manes.01G099000.8.v8.1">
    <property type="protein sequence ID" value="Manes.01G099000.8.v8.1.CDS.1"/>
    <property type="gene ID" value="Manes.01G099000.v8.1"/>
</dbReference>
<evidence type="ECO:0000313" key="3">
    <source>
        <dbReference type="EMBL" id="OAY60262.1"/>
    </source>
</evidence>
<feature type="region of interest" description="Disordered" evidence="1">
    <location>
        <begin position="163"/>
        <end position="232"/>
    </location>
</feature>
<feature type="compositionally biased region" description="Low complexity" evidence="1">
    <location>
        <begin position="174"/>
        <end position="183"/>
    </location>
</feature>
<dbReference type="OMA" id="HYLRVST"/>
<evidence type="ECO:0000259" key="2">
    <source>
        <dbReference type="SMART" id="SM01054"/>
    </source>
</evidence>
<dbReference type="Pfam" id="PF07839">
    <property type="entry name" value="CaM_binding"/>
    <property type="match status" value="1"/>
</dbReference>
<feature type="region of interest" description="Disordered" evidence="1">
    <location>
        <begin position="293"/>
        <end position="312"/>
    </location>
</feature>
<dbReference type="STRING" id="3983.A0A251LQ78"/>
<name>A0A251LQ78_MANES</name>
<dbReference type="SMART" id="SM01054">
    <property type="entry name" value="CaM_binding"/>
    <property type="match status" value="1"/>
</dbReference>
<dbReference type="PANTHER" id="PTHR33349">
    <property type="entry name" value="EMB|CAB62594.1"/>
    <property type="match status" value="1"/>
</dbReference>
<proteinExistence type="predicted"/>
<dbReference type="Gramene" id="Manes.01G099000.7.v8.1">
    <property type="protein sequence ID" value="Manes.01G099000.7.v8.1.CDS.1"/>
    <property type="gene ID" value="Manes.01G099000.v8.1"/>
</dbReference>
<feature type="compositionally biased region" description="Low complexity" evidence="1">
    <location>
        <begin position="216"/>
        <end position="228"/>
    </location>
</feature>
<protein>
    <recommendedName>
        <fullName evidence="2">Calmodulin-binding domain-containing protein</fullName>
    </recommendedName>
</protein>
<feature type="compositionally biased region" description="Basic residues" evidence="1">
    <location>
        <begin position="189"/>
        <end position="200"/>
    </location>
</feature>
<accession>A0A251LQ78</accession>
<sequence length="649" mass="72159">MAKQSIALSVTPNSTESDVSNSRRHSIGNAGSSRSGDNVLPHYLRASTGSCHDFCKYGKKHAFEEKARPPFLRRNAKKPPDEQKSVEFQPERNMTSKDKHKIGHSTPPNTPEIMKGEISKKLLSRRTPAISEVVSEKKASSGVLLTKSADRQSPVLREVLAKKKTVAKDMLTRSVDSQSSVSSENWAEKRKKSTQQRKKTSVVELRASSESKTRLSPKIIKQEISSSSEKPDISLKHFSSKVKEENMSAKPVSFPKLKVSSPDSSRVFNVRENRDSKRGQRIVTSKIAIKREQTHPRALLSSKTSSGGNARGLASARASLSLKSSPRLQISPRVLLSPKTSGVGIVKELASSRGSLSLKPSLSRVASLKARKHRGSEITPPLKNKNKIGKANHEHANVKNADFDQSTEGLNNDNDVVQEKTLYVIQTETENKNLESDHNKNHSAESSPPPVQSANSPILPESPTFPSHNAEDEEESEYTVTEAEDDPLSEFDETEYMEEADTLQREHKGFYKKGRMVPSQDKDDQPVKLRFRRGKVIEVQTNHNGPRRLKFRRGRMLEENRNLKADAQRSFKRRGAEDANSEKPNSEKVVLKHQDLHGKKDAQGLFNNVIEETASKLVETRKSKVKALVGAFETVISLQDSKPPSNAVS</sequence>
<feature type="region of interest" description="Disordered" evidence="1">
    <location>
        <begin position="244"/>
        <end position="265"/>
    </location>
</feature>
<dbReference type="InterPro" id="IPR012417">
    <property type="entry name" value="CaM-bd_dom_pln"/>
</dbReference>
<feature type="compositionally biased region" description="Polar residues" evidence="1">
    <location>
        <begin position="1"/>
        <end position="20"/>
    </location>
</feature>
<evidence type="ECO:0000256" key="1">
    <source>
        <dbReference type="SAM" id="MobiDB-lite"/>
    </source>
</evidence>
<feature type="region of interest" description="Disordered" evidence="1">
    <location>
        <begin position="65"/>
        <end position="145"/>
    </location>
</feature>
<feature type="compositionally biased region" description="Acidic residues" evidence="1">
    <location>
        <begin position="471"/>
        <end position="501"/>
    </location>
</feature>
<reference evidence="3 4" key="1">
    <citation type="submission" date="2016-02" db="EMBL/GenBank/DDBJ databases">
        <title>WGS assembly of Manihot esculenta.</title>
        <authorList>
            <person name="Bredeson J.V."/>
            <person name="Prochnik S.E."/>
            <person name="Lyons J.B."/>
            <person name="Schmutz J."/>
            <person name="Grimwood J."/>
            <person name="Vrebalov J."/>
            <person name="Bart R.S."/>
            <person name="Amuge T."/>
            <person name="Ferguson M.E."/>
            <person name="Green R."/>
            <person name="Putnam N."/>
            <person name="Stites J."/>
            <person name="Rounsley S."/>
            <person name="Rokhsar D.S."/>
        </authorList>
    </citation>
    <scope>NUCLEOTIDE SEQUENCE [LARGE SCALE GENOMIC DNA]</scope>
    <source>
        <strain evidence="4">cv. AM560-2</strain>
        <tissue evidence="3">Leaf</tissue>
    </source>
</reference>
<dbReference type="EMBL" id="CM004387">
    <property type="protein sequence ID" value="OAY60262.1"/>
    <property type="molecule type" value="Genomic_DNA"/>
</dbReference>
<feature type="compositionally biased region" description="Basic and acidic residues" evidence="1">
    <location>
        <begin position="431"/>
        <end position="443"/>
    </location>
</feature>
<dbReference type="OrthoDB" id="766386at2759"/>
<dbReference type="AlphaFoldDB" id="A0A251LQ78"/>
<feature type="region of interest" description="Disordered" evidence="1">
    <location>
        <begin position="431"/>
        <end position="504"/>
    </location>
</feature>
<gene>
    <name evidence="3" type="ORF">MANES_01G099000</name>
</gene>
<evidence type="ECO:0000313" key="4">
    <source>
        <dbReference type="Proteomes" id="UP000091857"/>
    </source>
</evidence>
<keyword evidence="4" id="KW-1185">Reference proteome</keyword>
<dbReference type="EMBL" id="CM004387">
    <property type="protein sequence ID" value="OAY60261.1"/>
    <property type="molecule type" value="Genomic_DNA"/>
</dbReference>
<organism evidence="3 4">
    <name type="scientific">Manihot esculenta</name>
    <name type="common">Cassava</name>
    <name type="synonym">Jatropha manihot</name>
    <dbReference type="NCBI Taxonomy" id="3983"/>
    <lineage>
        <taxon>Eukaryota</taxon>
        <taxon>Viridiplantae</taxon>
        <taxon>Streptophyta</taxon>
        <taxon>Embryophyta</taxon>
        <taxon>Tracheophyta</taxon>
        <taxon>Spermatophyta</taxon>
        <taxon>Magnoliopsida</taxon>
        <taxon>eudicotyledons</taxon>
        <taxon>Gunneridae</taxon>
        <taxon>Pentapetalae</taxon>
        <taxon>rosids</taxon>
        <taxon>fabids</taxon>
        <taxon>Malpighiales</taxon>
        <taxon>Euphorbiaceae</taxon>
        <taxon>Crotonoideae</taxon>
        <taxon>Manihoteae</taxon>
        <taxon>Manihot</taxon>
    </lineage>
</organism>
<dbReference type="EMBL" id="CM004387">
    <property type="protein sequence ID" value="OAY60260.1"/>
    <property type="molecule type" value="Genomic_DNA"/>
</dbReference>
<feature type="domain" description="Calmodulin-binding" evidence="2">
    <location>
        <begin position="525"/>
        <end position="637"/>
    </location>
</feature>
<feature type="region of interest" description="Disordered" evidence="1">
    <location>
        <begin position="368"/>
        <end position="390"/>
    </location>
</feature>
<feature type="region of interest" description="Disordered" evidence="1">
    <location>
        <begin position="559"/>
        <end position="587"/>
    </location>
</feature>
<dbReference type="Proteomes" id="UP000091857">
    <property type="component" value="Chromosome 1"/>
</dbReference>
<dbReference type="PANTHER" id="PTHR33349:SF1">
    <property type="entry name" value="EMB|CAB62594.1"/>
    <property type="match status" value="1"/>
</dbReference>
<feature type="region of interest" description="Disordered" evidence="1">
    <location>
        <begin position="1"/>
        <end position="42"/>
    </location>
</feature>
<dbReference type="Gramene" id="Manes.01G099000.5.v8.1">
    <property type="protein sequence ID" value="Manes.01G099000.5.v8.1.CDS.1"/>
    <property type="gene ID" value="Manes.01G099000.v8.1"/>
</dbReference>
<dbReference type="GO" id="GO:0005516">
    <property type="term" value="F:calmodulin binding"/>
    <property type="evidence" value="ECO:0007669"/>
    <property type="project" value="InterPro"/>
</dbReference>